<gene>
    <name evidence="3" type="ORF">H0H10_20350</name>
</gene>
<feature type="transmembrane region" description="Helical" evidence="2">
    <location>
        <begin position="111"/>
        <end position="133"/>
    </location>
</feature>
<feature type="region of interest" description="Disordered" evidence="1">
    <location>
        <begin position="354"/>
        <end position="415"/>
    </location>
</feature>
<proteinExistence type="predicted"/>
<keyword evidence="2" id="KW-0472">Membrane</keyword>
<keyword evidence="4" id="KW-1185">Reference proteome</keyword>
<name>A0A926QRI7_9ACTN</name>
<accession>A0A926QRI7</accession>
<comment type="caution">
    <text evidence="3">The sequence shown here is derived from an EMBL/GenBank/DDBJ whole genome shotgun (WGS) entry which is preliminary data.</text>
</comment>
<keyword evidence="2" id="KW-1133">Transmembrane helix</keyword>
<dbReference type="AlphaFoldDB" id="A0A926QRI7"/>
<feature type="compositionally biased region" description="Gly residues" evidence="1">
    <location>
        <begin position="355"/>
        <end position="367"/>
    </location>
</feature>
<dbReference type="RefSeq" id="WP_188182439.1">
    <property type="nucleotide sequence ID" value="NZ_JACVQF010000199.1"/>
</dbReference>
<feature type="transmembrane region" description="Helical" evidence="2">
    <location>
        <begin position="74"/>
        <end position="91"/>
    </location>
</feature>
<reference evidence="3" key="1">
    <citation type="submission" date="2020-09" db="EMBL/GenBank/DDBJ databases">
        <title>Streptomyces grisecoloratus sp. nov., isolated from cotton soil.</title>
        <authorList>
            <person name="Xing L."/>
        </authorList>
    </citation>
    <scope>NUCLEOTIDE SEQUENCE</scope>
    <source>
        <strain evidence="3">TRM S81-3</strain>
    </source>
</reference>
<reference evidence="3" key="2">
    <citation type="submission" date="2020-09" db="EMBL/GenBank/DDBJ databases">
        <authorList>
            <person name="Luo X."/>
        </authorList>
    </citation>
    <scope>NUCLEOTIDE SEQUENCE</scope>
    <source>
        <strain evidence="3">TRM S81-3</strain>
    </source>
</reference>
<feature type="compositionally biased region" description="Low complexity" evidence="1">
    <location>
        <begin position="390"/>
        <end position="401"/>
    </location>
</feature>
<dbReference type="EMBL" id="JACVQF010000199">
    <property type="protein sequence ID" value="MBD0421478.1"/>
    <property type="molecule type" value="Genomic_DNA"/>
</dbReference>
<organism evidence="3 4">
    <name type="scientific">Streptomyces griseicoloratus</name>
    <dbReference type="NCBI Taxonomy" id="2752516"/>
    <lineage>
        <taxon>Bacteria</taxon>
        <taxon>Bacillati</taxon>
        <taxon>Actinomycetota</taxon>
        <taxon>Actinomycetes</taxon>
        <taxon>Kitasatosporales</taxon>
        <taxon>Streptomycetaceae</taxon>
        <taxon>Streptomyces</taxon>
    </lineage>
</organism>
<sequence length="415" mass="44132">MGAAAERLETLALRCPADSSGREVLAWIAEDARAGGRALAGVSLLDAYPPEALVPDAPPRHSGLIATLGTLRDVAVFVPIVLTWLSLWFAFEDFMDAPRGTNFVQLWAEGFGGTAVFIVVLLISGVVLVTLWLQRLEWAAERDASRAALRQEVAGQLAVVTMELARHAVLEAAAVPAGQLVGIARDITRSTAELSRTMTHSADRMAEIFAPGPEGRFVAALDQWTRSAGELREMGRSLTVPHELLRDFARMRDELRADEEATRQSLSRLLTELRKAAGSSQEANRVHATVADEVSETTRKVGEAMRLFVDNSQRLYAYMEELERVLALLETGRTGGVPVGAAMTNSDGYADGYAGADGYGGPPGDGQGNHDGRPATGGPGGHPGPPPGTGPAAPDAGGIAPPRRPSDDWYGEGPR</sequence>
<protein>
    <submittedName>
        <fullName evidence="3">Uncharacterized protein</fullName>
    </submittedName>
</protein>
<keyword evidence="2" id="KW-0812">Transmembrane</keyword>
<evidence type="ECO:0000256" key="1">
    <source>
        <dbReference type="SAM" id="MobiDB-lite"/>
    </source>
</evidence>
<dbReference type="Proteomes" id="UP000621210">
    <property type="component" value="Unassembled WGS sequence"/>
</dbReference>
<evidence type="ECO:0000313" key="4">
    <source>
        <dbReference type="Proteomes" id="UP000621210"/>
    </source>
</evidence>
<evidence type="ECO:0000313" key="3">
    <source>
        <dbReference type="EMBL" id="MBD0421478.1"/>
    </source>
</evidence>
<evidence type="ECO:0000256" key="2">
    <source>
        <dbReference type="SAM" id="Phobius"/>
    </source>
</evidence>